<evidence type="ECO:0000256" key="1">
    <source>
        <dbReference type="SAM" id="MobiDB-lite"/>
    </source>
</evidence>
<dbReference type="EMBL" id="JAGINP010000009">
    <property type="protein sequence ID" value="MBP2292983.1"/>
    <property type="molecule type" value="Genomic_DNA"/>
</dbReference>
<comment type="caution">
    <text evidence="2">The sequence shown here is derived from an EMBL/GenBank/DDBJ whole genome shotgun (WGS) entry which is preliminary data.</text>
</comment>
<proteinExistence type="predicted"/>
<protein>
    <submittedName>
        <fullName evidence="2">Ribosomal protein L25 (General stress protein Ctc)</fullName>
    </submittedName>
</protein>
<evidence type="ECO:0000313" key="3">
    <source>
        <dbReference type="Proteomes" id="UP000781958"/>
    </source>
</evidence>
<keyword evidence="2" id="KW-0687">Ribonucleoprotein</keyword>
<name>A0ABS4SK99_9PROT</name>
<feature type="region of interest" description="Disordered" evidence="1">
    <location>
        <begin position="1"/>
        <end position="37"/>
    </location>
</feature>
<gene>
    <name evidence="2" type="ORF">J2851_002765</name>
</gene>
<dbReference type="GO" id="GO:0005840">
    <property type="term" value="C:ribosome"/>
    <property type="evidence" value="ECO:0007669"/>
    <property type="project" value="UniProtKB-KW"/>
</dbReference>
<accession>A0ABS4SK99</accession>
<reference evidence="2 3" key="1">
    <citation type="submission" date="2021-03" db="EMBL/GenBank/DDBJ databases">
        <title>Genomic Encyclopedia of Type Strains, Phase III (KMG-III): the genomes of soil and plant-associated and newly described type strains.</title>
        <authorList>
            <person name="Whitman W."/>
        </authorList>
    </citation>
    <scope>NUCLEOTIDE SEQUENCE [LARGE SCALE GENOMIC DNA]</scope>
    <source>
        <strain evidence="2 3">IMMIB AFH-6</strain>
    </source>
</reference>
<organism evidence="2 3">
    <name type="scientific">Azospirillum rugosum</name>
    <dbReference type="NCBI Taxonomy" id="416170"/>
    <lineage>
        <taxon>Bacteria</taxon>
        <taxon>Pseudomonadati</taxon>
        <taxon>Pseudomonadota</taxon>
        <taxon>Alphaproteobacteria</taxon>
        <taxon>Rhodospirillales</taxon>
        <taxon>Azospirillaceae</taxon>
        <taxon>Azospirillum</taxon>
    </lineage>
</organism>
<dbReference type="Proteomes" id="UP000781958">
    <property type="component" value="Unassembled WGS sequence"/>
</dbReference>
<keyword evidence="3" id="KW-1185">Reference proteome</keyword>
<evidence type="ECO:0000313" key="2">
    <source>
        <dbReference type="EMBL" id="MBP2292983.1"/>
    </source>
</evidence>
<keyword evidence="2" id="KW-0689">Ribosomal protein</keyword>
<sequence>MRQADAALHKAKRTGKSPAVLQGRRDPPQSVCGDGAG</sequence>